<feature type="domain" description="TadE-like" evidence="2">
    <location>
        <begin position="23"/>
        <end position="64"/>
    </location>
</feature>
<protein>
    <recommendedName>
        <fullName evidence="2">TadE-like domain-containing protein</fullName>
    </recommendedName>
</protein>
<keyword evidence="1" id="KW-0472">Membrane</keyword>
<dbReference type="Pfam" id="PF07811">
    <property type="entry name" value="TadE"/>
    <property type="match status" value="1"/>
</dbReference>
<keyword evidence="1" id="KW-0812">Transmembrane</keyword>
<gene>
    <name evidence="3" type="ORF">FHS75_003405</name>
</gene>
<dbReference type="InterPro" id="IPR012495">
    <property type="entry name" value="TadE-like_dom"/>
</dbReference>
<dbReference type="AlphaFoldDB" id="A0A7Y9XYP2"/>
<proteinExistence type="predicted"/>
<dbReference type="RefSeq" id="WP_179408818.1">
    <property type="nucleotide sequence ID" value="NZ_BMGF01000013.1"/>
</dbReference>
<evidence type="ECO:0000259" key="2">
    <source>
        <dbReference type="Pfam" id="PF07811"/>
    </source>
</evidence>
<dbReference type="Proteomes" id="UP000522081">
    <property type="component" value="Unassembled WGS sequence"/>
</dbReference>
<evidence type="ECO:0000313" key="4">
    <source>
        <dbReference type="Proteomes" id="UP000522081"/>
    </source>
</evidence>
<comment type="caution">
    <text evidence="3">The sequence shown here is derived from an EMBL/GenBank/DDBJ whole genome shotgun (WGS) entry which is preliminary data.</text>
</comment>
<accession>A0A7Y9XYP2</accession>
<feature type="transmembrane region" description="Helical" evidence="1">
    <location>
        <begin position="25"/>
        <end position="44"/>
    </location>
</feature>
<sequence length="221" mass="23734">MRGSLKRSRLGEGSRAFLRCRGGNATIEFALVLPIFITLGMFGAEVANMAMVNMQVSQVAMAVADNASRLGQTDNSSITPTVSESEIESVLSGAMQQGSGLDLAGSGRIVLSSLERHPFSGRQYIHWQRCKGGLEKQSKYGPAGTGTDGDFDGMGRTGQKIQARNNTAVMYAEVFYEYQGLFGDMFVGNQMFQQEAAFEIRDDRNLTPGVTGTGGSSNCQS</sequence>
<name>A0A7Y9XYP2_9SPHN</name>
<evidence type="ECO:0000256" key="1">
    <source>
        <dbReference type="SAM" id="Phobius"/>
    </source>
</evidence>
<evidence type="ECO:0000313" key="3">
    <source>
        <dbReference type="EMBL" id="NYH97044.1"/>
    </source>
</evidence>
<reference evidence="3 4" key="1">
    <citation type="submission" date="2020-07" db="EMBL/GenBank/DDBJ databases">
        <title>Genomic Encyclopedia of Type Strains, Phase IV (KMG-IV): sequencing the most valuable type-strain genomes for metagenomic binning, comparative biology and taxonomic classification.</title>
        <authorList>
            <person name="Goeker M."/>
        </authorList>
    </citation>
    <scope>NUCLEOTIDE SEQUENCE [LARGE SCALE GENOMIC DNA]</scope>
    <source>
        <strain evidence="3 4">DSM 29043</strain>
    </source>
</reference>
<dbReference type="EMBL" id="JACBZF010000011">
    <property type="protein sequence ID" value="NYH97044.1"/>
    <property type="molecule type" value="Genomic_DNA"/>
</dbReference>
<keyword evidence="4" id="KW-1185">Reference proteome</keyword>
<keyword evidence="1" id="KW-1133">Transmembrane helix</keyword>
<organism evidence="3 4">
    <name type="scientific">Novosphingobium marinum</name>
    <dbReference type="NCBI Taxonomy" id="1514948"/>
    <lineage>
        <taxon>Bacteria</taxon>
        <taxon>Pseudomonadati</taxon>
        <taxon>Pseudomonadota</taxon>
        <taxon>Alphaproteobacteria</taxon>
        <taxon>Sphingomonadales</taxon>
        <taxon>Sphingomonadaceae</taxon>
        <taxon>Novosphingobium</taxon>
    </lineage>
</organism>